<organism evidence="1 2">
    <name type="scientific">Mytilus coruscus</name>
    <name type="common">Sea mussel</name>
    <dbReference type="NCBI Taxonomy" id="42192"/>
    <lineage>
        <taxon>Eukaryota</taxon>
        <taxon>Metazoa</taxon>
        <taxon>Spiralia</taxon>
        <taxon>Lophotrochozoa</taxon>
        <taxon>Mollusca</taxon>
        <taxon>Bivalvia</taxon>
        <taxon>Autobranchia</taxon>
        <taxon>Pteriomorphia</taxon>
        <taxon>Mytilida</taxon>
        <taxon>Mytiloidea</taxon>
        <taxon>Mytilidae</taxon>
        <taxon>Mytilinae</taxon>
        <taxon>Mytilus</taxon>
    </lineage>
</organism>
<accession>A0A6J8CQ00</accession>
<evidence type="ECO:0000313" key="1">
    <source>
        <dbReference type="EMBL" id="CAC5398583.1"/>
    </source>
</evidence>
<dbReference type="InterPro" id="IPR012337">
    <property type="entry name" value="RNaseH-like_sf"/>
</dbReference>
<dbReference type="AlphaFoldDB" id="A0A6J8CQ00"/>
<dbReference type="SUPFAM" id="SSF53098">
    <property type="entry name" value="Ribonuclease H-like"/>
    <property type="match status" value="1"/>
</dbReference>
<dbReference type="InterPro" id="IPR036397">
    <property type="entry name" value="RNaseH_sf"/>
</dbReference>
<dbReference type="InterPro" id="IPR008042">
    <property type="entry name" value="Retrotrans_Pao"/>
</dbReference>
<dbReference type="Proteomes" id="UP000507470">
    <property type="component" value="Unassembled WGS sequence"/>
</dbReference>
<proteinExistence type="predicted"/>
<protein>
    <recommendedName>
        <fullName evidence="3">Integrase catalytic domain-containing protein</fullName>
    </recommendedName>
</protein>
<name>A0A6J8CQ00_MYTCO</name>
<dbReference type="GO" id="GO:0003676">
    <property type="term" value="F:nucleic acid binding"/>
    <property type="evidence" value="ECO:0007669"/>
    <property type="project" value="InterPro"/>
</dbReference>
<sequence length="313" mass="35806">MDGFFKELFDIEQLKFHRCLKPDNAVGDPMLVIFSDGVNWLMEHAYVRWGTAHGGFESRLVIAKNRIAPTKQMSVPRLELCGAVLAARIRKKGTNSTRELWIRHICCYKAAEIQNKTEPSDWWWVPSEFNAADLATRITSPGDMVKNSIWKNGPKFLNDPIDQWPLRQDCNLGKRCVICRRRDNKCTGQQMGPLPLERLQPSPAFSYCSVDLFGPLTIKDTVKGRTHEKAYGVLFNCMSSRAVYMDLADGYDTSSFIMVLRRFTSVRGYPKKIRSDLGSQLVSASKELKEVIQNWHWDTIKCLGNGNGMEWEF</sequence>
<dbReference type="PANTHER" id="PTHR47331:SF1">
    <property type="entry name" value="GAG-LIKE PROTEIN"/>
    <property type="match status" value="1"/>
</dbReference>
<reference evidence="1 2" key="1">
    <citation type="submission" date="2020-06" db="EMBL/GenBank/DDBJ databases">
        <authorList>
            <person name="Li R."/>
            <person name="Bekaert M."/>
        </authorList>
    </citation>
    <scope>NUCLEOTIDE SEQUENCE [LARGE SCALE GENOMIC DNA]</scope>
    <source>
        <strain evidence="2">wild</strain>
    </source>
</reference>
<keyword evidence="2" id="KW-1185">Reference proteome</keyword>
<dbReference type="Pfam" id="PF05380">
    <property type="entry name" value="Peptidase_A17"/>
    <property type="match status" value="1"/>
</dbReference>
<dbReference type="OrthoDB" id="6623406at2759"/>
<evidence type="ECO:0008006" key="3">
    <source>
        <dbReference type="Google" id="ProtNLM"/>
    </source>
</evidence>
<evidence type="ECO:0000313" key="2">
    <source>
        <dbReference type="Proteomes" id="UP000507470"/>
    </source>
</evidence>
<dbReference type="Gene3D" id="3.30.420.10">
    <property type="entry name" value="Ribonuclease H-like superfamily/Ribonuclease H"/>
    <property type="match status" value="1"/>
</dbReference>
<dbReference type="PANTHER" id="PTHR47331">
    <property type="entry name" value="PHD-TYPE DOMAIN-CONTAINING PROTEIN"/>
    <property type="match status" value="1"/>
</dbReference>
<gene>
    <name evidence="1" type="ORF">MCOR_32948</name>
</gene>
<dbReference type="EMBL" id="CACVKT020005942">
    <property type="protein sequence ID" value="CAC5398583.1"/>
    <property type="molecule type" value="Genomic_DNA"/>
</dbReference>